<name>A0A165LKC1_EXIGL</name>
<dbReference type="PANTHER" id="PTHR34997:SF1">
    <property type="entry name" value="PEPTIDOGLYCAN-BINDING LYSIN DOMAIN"/>
    <property type="match status" value="1"/>
</dbReference>
<dbReference type="OrthoDB" id="5985073at2759"/>
<evidence type="ECO:0000256" key="2">
    <source>
        <dbReference type="ARBA" id="ARBA00023026"/>
    </source>
</evidence>
<evidence type="ECO:0000313" key="6">
    <source>
        <dbReference type="Proteomes" id="UP000077266"/>
    </source>
</evidence>
<dbReference type="InParanoid" id="A0A165LKC1"/>
<gene>
    <name evidence="5" type="ORF">EXIGLDRAFT_832561</name>
</gene>
<dbReference type="Proteomes" id="UP000077266">
    <property type="component" value="Unassembled WGS sequence"/>
</dbReference>
<feature type="chain" id="PRO_5007861882" description="LysM domain-containing protein" evidence="3">
    <location>
        <begin position="21"/>
        <end position="251"/>
    </location>
</feature>
<dbReference type="CDD" id="cd22191">
    <property type="entry name" value="DPBB_RlpA_EXP_N-like"/>
    <property type="match status" value="1"/>
</dbReference>
<dbReference type="SUPFAM" id="SSF50685">
    <property type="entry name" value="Barwin-like endoglucanases"/>
    <property type="match status" value="1"/>
</dbReference>
<dbReference type="Gene3D" id="2.40.40.10">
    <property type="entry name" value="RlpA-like domain"/>
    <property type="match status" value="1"/>
</dbReference>
<dbReference type="SUPFAM" id="SSF54106">
    <property type="entry name" value="LysM domain"/>
    <property type="match status" value="2"/>
</dbReference>
<evidence type="ECO:0000313" key="5">
    <source>
        <dbReference type="EMBL" id="KZV97967.1"/>
    </source>
</evidence>
<accession>A0A165LKC1</accession>
<feature type="domain" description="LysM" evidence="4">
    <location>
        <begin position="205"/>
        <end position="251"/>
    </location>
</feature>
<protein>
    <recommendedName>
        <fullName evidence="4">LysM domain-containing protein</fullName>
    </recommendedName>
</protein>
<keyword evidence="6" id="KW-1185">Reference proteome</keyword>
<keyword evidence="1" id="KW-0147">Chitin-binding</keyword>
<dbReference type="InterPro" id="IPR036779">
    <property type="entry name" value="LysM_dom_sf"/>
</dbReference>
<dbReference type="InterPro" id="IPR018392">
    <property type="entry name" value="LysM"/>
</dbReference>
<feature type="signal peptide" evidence="3">
    <location>
        <begin position="1"/>
        <end position="20"/>
    </location>
</feature>
<dbReference type="AlphaFoldDB" id="A0A165LKC1"/>
<dbReference type="InterPro" id="IPR052210">
    <property type="entry name" value="LysM1-like"/>
</dbReference>
<dbReference type="Pfam" id="PF01476">
    <property type="entry name" value="LysM"/>
    <property type="match status" value="2"/>
</dbReference>
<keyword evidence="2" id="KW-0843">Virulence</keyword>
<dbReference type="PROSITE" id="PS51782">
    <property type="entry name" value="LYSM"/>
    <property type="match status" value="2"/>
</dbReference>
<dbReference type="STRING" id="1314781.A0A165LKC1"/>
<dbReference type="GO" id="GO:0008061">
    <property type="term" value="F:chitin binding"/>
    <property type="evidence" value="ECO:0007669"/>
    <property type="project" value="UniProtKB-KW"/>
</dbReference>
<dbReference type="SMART" id="SM00257">
    <property type="entry name" value="LysM"/>
    <property type="match status" value="2"/>
</dbReference>
<dbReference type="Gene3D" id="3.10.350.10">
    <property type="entry name" value="LysM domain"/>
    <property type="match status" value="2"/>
</dbReference>
<evidence type="ECO:0000259" key="4">
    <source>
        <dbReference type="PROSITE" id="PS51782"/>
    </source>
</evidence>
<dbReference type="InterPro" id="IPR036908">
    <property type="entry name" value="RlpA-like_sf"/>
</dbReference>
<sequence>MFVIALLAVASTLLNGLAFAGPVEKRQTHTGDATFYDVGLGACGVFNVPSDFIVAVGHDFFDTFPGATSNPNNNPVCGRTANASYQGRSIQVKIEDRCEACGPNDLDFSTSAFQALIGPLSIGRAHGMTWSLNGGGGGTPPPPPPGCTRTHTAVAGDTCTTIAASAGISVATFESLNPSINSACTNLQIGTAYCIGTGGAPSCPSRYTVVAGDTCDAIDRKFGIALSQFLSMNPSVNSACTNLQIGVSYCV</sequence>
<dbReference type="EMBL" id="KV425924">
    <property type="protein sequence ID" value="KZV97967.1"/>
    <property type="molecule type" value="Genomic_DNA"/>
</dbReference>
<evidence type="ECO:0000256" key="1">
    <source>
        <dbReference type="ARBA" id="ARBA00022669"/>
    </source>
</evidence>
<feature type="domain" description="LysM" evidence="4">
    <location>
        <begin position="149"/>
        <end position="195"/>
    </location>
</feature>
<keyword evidence="3" id="KW-0732">Signal</keyword>
<proteinExistence type="predicted"/>
<dbReference type="PANTHER" id="PTHR34997">
    <property type="entry name" value="AM15"/>
    <property type="match status" value="1"/>
</dbReference>
<reference evidence="5 6" key="1">
    <citation type="journal article" date="2016" name="Mol. Biol. Evol.">
        <title>Comparative Genomics of Early-Diverging Mushroom-Forming Fungi Provides Insights into the Origins of Lignocellulose Decay Capabilities.</title>
        <authorList>
            <person name="Nagy L.G."/>
            <person name="Riley R."/>
            <person name="Tritt A."/>
            <person name="Adam C."/>
            <person name="Daum C."/>
            <person name="Floudas D."/>
            <person name="Sun H."/>
            <person name="Yadav J.S."/>
            <person name="Pangilinan J."/>
            <person name="Larsson K.H."/>
            <person name="Matsuura K."/>
            <person name="Barry K."/>
            <person name="Labutti K."/>
            <person name="Kuo R."/>
            <person name="Ohm R.A."/>
            <person name="Bhattacharya S.S."/>
            <person name="Shirouzu T."/>
            <person name="Yoshinaga Y."/>
            <person name="Martin F.M."/>
            <person name="Grigoriev I.V."/>
            <person name="Hibbett D.S."/>
        </authorList>
    </citation>
    <scope>NUCLEOTIDE SEQUENCE [LARGE SCALE GENOMIC DNA]</scope>
    <source>
        <strain evidence="5 6">HHB12029</strain>
    </source>
</reference>
<evidence type="ECO:0000256" key="3">
    <source>
        <dbReference type="SAM" id="SignalP"/>
    </source>
</evidence>
<dbReference type="CDD" id="cd00118">
    <property type="entry name" value="LysM"/>
    <property type="match status" value="2"/>
</dbReference>
<organism evidence="5 6">
    <name type="scientific">Exidia glandulosa HHB12029</name>
    <dbReference type="NCBI Taxonomy" id="1314781"/>
    <lineage>
        <taxon>Eukaryota</taxon>
        <taxon>Fungi</taxon>
        <taxon>Dikarya</taxon>
        <taxon>Basidiomycota</taxon>
        <taxon>Agaricomycotina</taxon>
        <taxon>Agaricomycetes</taxon>
        <taxon>Auriculariales</taxon>
        <taxon>Exidiaceae</taxon>
        <taxon>Exidia</taxon>
    </lineage>
</organism>